<proteinExistence type="predicted"/>
<reference evidence="1" key="1">
    <citation type="submission" date="2018-05" db="EMBL/GenBank/DDBJ databases">
        <authorList>
            <person name="Lanie J.A."/>
            <person name="Ng W.-L."/>
            <person name="Kazmierczak K.M."/>
            <person name="Andrzejewski T.M."/>
            <person name="Davidsen T.M."/>
            <person name="Wayne K.J."/>
            <person name="Tettelin H."/>
            <person name="Glass J.I."/>
            <person name="Rusch D."/>
            <person name="Podicherti R."/>
            <person name="Tsui H.-C.T."/>
            <person name="Winkler M.E."/>
        </authorList>
    </citation>
    <scope>NUCLEOTIDE SEQUENCE</scope>
</reference>
<evidence type="ECO:0000313" key="1">
    <source>
        <dbReference type="EMBL" id="SVA75759.1"/>
    </source>
</evidence>
<feature type="non-terminal residue" evidence="1">
    <location>
        <position position="1"/>
    </location>
</feature>
<dbReference type="EMBL" id="UINC01018110">
    <property type="protein sequence ID" value="SVA75759.1"/>
    <property type="molecule type" value="Genomic_DNA"/>
</dbReference>
<organism evidence="1">
    <name type="scientific">marine metagenome</name>
    <dbReference type="NCBI Taxonomy" id="408172"/>
    <lineage>
        <taxon>unclassified sequences</taxon>
        <taxon>metagenomes</taxon>
        <taxon>ecological metagenomes</taxon>
    </lineage>
</organism>
<dbReference type="AlphaFoldDB" id="A0A381YFB6"/>
<sequence length="41" mass="4879">KWMVGVITPKVDLWRKMKKSPVKFIYKFQVLIKGLMGYSSF</sequence>
<accession>A0A381YFB6</accession>
<protein>
    <submittedName>
        <fullName evidence="1">Uncharacterized protein</fullName>
    </submittedName>
</protein>
<gene>
    <name evidence="1" type="ORF">METZ01_LOCUS128613</name>
</gene>
<name>A0A381YFB6_9ZZZZ</name>